<reference evidence="1 2" key="1">
    <citation type="journal article" date="2020" name="ISME J.">
        <title>Comparative genomics reveals insights into cyanobacterial evolution and habitat adaptation.</title>
        <authorList>
            <person name="Chen M.Y."/>
            <person name="Teng W.K."/>
            <person name="Zhao L."/>
            <person name="Hu C.X."/>
            <person name="Zhou Y.K."/>
            <person name="Han B.P."/>
            <person name="Song L.R."/>
            <person name="Shu W.S."/>
        </authorList>
    </citation>
    <scope>NUCLEOTIDE SEQUENCE [LARGE SCALE GENOMIC DNA]</scope>
    <source>
        <strain evidence="1 2">FACHB-838</strain>
    </source>
</reference>
<gene>
    <name evidence="1" type="ORF">H6G97_50460</name>
</gene>
<sequence>MISATTEYPNNLTAAQYHELLAGSAIHPALIKRNFFHIEGESVYDFLVSAR</sequence>
<dbReference type="Proteomes" id="UP000623440">
    <property type="component" value="Unassembled WGS sequence"/>
</dbReference>
<name>A0ABR8E5N7_9NOSO</name>
<organism evidence="1 2">
    <name type="scientific">Nostoc flagelliforme FACHB-838</name>
    <dbReference type="NCBI Taxonomy" id="2692904"/>
    <lineage>
        <taxon>Bacteria</taxon>
        <taxon>Bacillati</taxon>
        <taxon>Cyanobacteriota</taxon>
        <taxon>Cyanophyceae</taxon>
        <taxon>Nostocales</taxon>
        <taxon>Nostocaceae</taxon>
        <taxon>Nostoc</taxon>
    </lineage>
</organism>
<dbReference type="RefSeq" id="WP_190947623.1">
    <property type="nucleotide sequence ID" value="NZ_JACJSI010000623.1"/>
</dbReference>
<evidence type="ECO:0000313" key="1">
    <source>
        <dbReference type="EMBL" id="MBD2536994.1"/>
    </source>
</evidence>
<comment type="caution">
    <text evidence="1">The sequence shown here is derived from an EMBL/GenBank/DDBJ whole genome shotgun (WGS) entry which is preliminary data.</text>
</comment>
<proteinExistence type="predicted"/>
<evidence type="ECO:0000313" key="2">
    <source>
        <dbReference type="Proteomes" id="UP000623440"/>
    </source>
</evidence>
<protein>
    <submittedName>
        <fullName evidence="1">Uncharacterized protein</fullName>
    </submittedName>
</protein>
<dbReference type="EMBL" id="JACJSI010000623">
    <property type="protein sequence ID" value="MBD2536994.1"/>
    <property type="molecule type" value="Genomic_DNA"/>
</dbReference>
<keyword evidence="2" id="KW-1185">Reference proteome</keyword>
<accession>A0ABR8E5N7</accession>